<keyword evidence="7" id="KW-1185">Reference proteome</keyword>
<proteinExistence type="inferred from homology"/>
<reference evidence="6 7" key="1">
    <citation type="submission" date="2024-01" db="EMBL/GenBank/DDBJ databases">
        <authorList>
            <person name="Allen C."/>
            <person name="Tagirdzhanova G."/>
        </authorList>
    </citation>
    <scope>NUCLEOTIDE SEQUENCE [LARGE SCALE GENOMIC DNA]</scope>
</reference>
<dbReference type="PANTHER" id="PTHR33337:SF30">
    <property type="entry name" value="DUF636 DOMAIN PROTEIN (AFU_ORTHOLOGUE AFUA_1G03180)"/>
    <property type="match status" value="1"/>
</dbReference>
<evidence type="ECO:0000256" key="3">
    <source>
        <dbReference type="ARBA" id="ARBA00022833"/>
    </source>
</evidence>
<keyword evidence="2" id="KW-0479">Metal-binding</keyword>
<evidence type="ECO:0000259" key="5">
    <source>
        <dbReference type="PROSITE" id="PS51891"/>
    </source>
</evidence>
<evidence type="ECO:0000256" key="1">
    <source>
        <dbReference type="ARBA" id="ARBA00005495"/>
    </source>
</evidence>
<keyword evidence="3" id="KW-0862">Zinc</keyword>
<dbReference type="PANTHER" id="PTHR33337">
    <property type="entry name" value="GFA DOMAIN-CONTAINING PROTEIN"/>
    <property type="match status" value="1"/>
</dbReference>
<organism evidence="6 7">
    <name type="scientific">Sporothrix eucalyptigena</name>
    <dbReference type="NCBI Taxonomy" id="1812306"/>
    <lineage>
        <taxon>Eukaryota</taxon>
        <taxon>Fungi</taxon>
        <taxon>Dikarya</taxon>
        <taxon>Ascomycota</taxon>
        <taxon>Pezizomycotina</taxon>
        <taxon>Sordariomycetes</taxon>
        <taxon>Sordariomycetidae</taxon>
        <taxon>Ophiostomatales</taxon>
        <taxon>Ophiostomataceae</taxon>
        <taxon>Sporothrix</taxon>
    </lineage>
</organism>
<comment type="similarity">
    <text evidence="1">Belongs to the Gfa family.</text>
</comment>
<dbReference type="EMBL" id="CAWUHD010000155">
    <property type="protein sequence ID" value="CAK7235955.1"/>
    <property type="molecule type" value="Genomic_DNA"/>
</dbReference>
<dbReference type="Pfam" id="PF04828">
    <property type="entry name" value="GFA"/>
    <property type="match status" value="1"/>
</dbReference>
<dbReference type="Proteomes" id="UP001642482">
    <property type="component" value="Unassembled WGS sequence"/>
</dbReference>
<sequence length="140" mass="14381">MPSGSCICGEVAYEFAGNPVTTAVCHCTDCQKWGGSGFSTNLAVPNDALKINKGALSTFARKGSSGKDHILSFCGTCGTSLFSEPLSLGGVTLIKTGTLDDVAVRDFGVANELFVKDRLSFATAVAGATQLRLDLGGPEA</sequence>
<dbReference type="PROSITE" id="PS51891">
    <property type="entry name" value="CENP_V_GFA"/>
    <property type="match status" value="1"/>
</dbReference>
<gene>
    <name evidence="6" type="ORF">SEUCBS140593_009456</name>
</gene>
<feature type="domain" description="CENP-V/GFA" evidence="5">
    <location>
        <begin position="2"/>
        <end position="122"/>
    </location>
</feature>
<dbReference type="InterPro" id="IPR011057">
    <property type="entry name" value="Mss4-like_sf"/>
</dbReference>
<comment type="caution">
    <text evidence="6">The sequence shown here is derived from an EMBL/GenBank/DDBJ whole genome shotgun (WGS) entry which is preliminary data.</text>
</comment>
<name>A0ABP0CYF2_9PEZI</name>
<dbReference type="InterPro" id="IPR006913">
    <property type="entry name" value="CENP-V/GFA"/>
</dbReference>
<protein>
    <recommendedName>
        <fullName evidence="5">CENP-V/GFA domain-containing protein</fullName>
    </recommendedName>
</protein>
<evidence type="ECO:0000313" key="6">
    <source>
        <dbReference type="EMBL" id="CAK7235955.1"/>
    </source>
</evidence>
<evidence type="ECO:0000256" key="4">
    <source>
        <dbReference type="ARBA" id="ARBA00023239"/>
    </source>
</evidence>
<accession>A0ABP0CYF2</accession>
<keyword evidence="4" id="KW-0456">Lyase</keyword>
<dbReference type="SUPFAM" id="SSF51316">
    <property type="entry name" value="Mss4-like"/>
    <property type="match status" value="1"/>
</dbReference>
<dbReference type="Gene3D" id="3.90.1590.10">
    <property type="entry name" value="glutathione-dependent formaldehyde- activating enzyme (gfa)"/>
    <property type="match status" value="1"/>
</dbReference>
<evidence type="ECO:0000313" key="7">
    <source>
        <dbReference type="Proteomes" id="UP001642482"/>
    </source>
</evidence>
<evidence type="ECO:0000256" key="2">
    <source>
        <dbReference type="ARBA" id="ARBA00022723"/>
    </source>
</evidence>